<organism evidence="2 4">
    <name type="scientific">Didymodactylos carnosus</name>
    <dbReference type="NCBI Taxonomy" id="1234261"/>
    <lineage>
        <taxon>Eukaryota</taxon>
        <taxon>Metazoa</taxon>
        <taxon>Spiralia</taxon>
        <taxon>Gnathifera</taxon>
        <taxon>Rotifera</taxon>
        <taxon>Eurotatoria</taxon>
        <taxon>Bdelloidea</taxon>
        <taxon>Philodinida</taxon>
        <taxon>Philodinidae</taxon>
        <taxon>Didymodactylos</taxon>
    </lineage>
</organism>
<evidence type="ECO:0000313" key="3">
    <source>
        <dbReference type="EMBL" id="CAF3689940.1"/>
    </source>
</evidence>
<feature type="compositionally biased region" description="Basic and acidic residues" evidence="1">
    <location>
        <begin position="114"/>
        <end position="128"/>
    </location>
</feature>
<evidence type="ECO:0000313" key="2">
    <source>
        <dbReference type="EMBL" id="CAF0908428.1"/>
    </source>
</evidence>
<reference evidence="2" key="1">
    <citation type="submission" date="2021-02" db="EMBL/GenBank/DDBJ databases">
        <authorList>
            <person name="Nowell W R."/>
        </authorList>
    </citation>
    <scope>NUCLEOTIDE SEQUENCE</scope>
</reference>
<dbReference type="EMBL" id="CAJNOQ010001632">
    <property type="protein sequence ID" value="CAF0908428.1"/>
    <property type="molecule type" value="Genomic_DNA"/>
</dbReference>
<name>A0A814A3U9_9BILA</name>
<accession>A0A814A3U9</accession>
<feature type="region of interest" description="Disordered" evidence="1">
    <location>
        <begin position="101"/>
        <end position="155"/>
    </location>
</feature>
<dbReference type="Proteomes" id="UP000681722">
    <property type="component" value="Unassembled WGS sequence"/>
</dbReference>
<keyword evidence="4" id="KW-1185">Reference proteome</keyword>
<sequence>MVYDRKCTIVSGMYFLQATILEIQFSHEPEYCLVKLDYNHTELYVESSAIFQMPFEGLEDDDMDNDKLVRLKCIQSLINNPSSIRADDKLITQLDRSDGRYSYTQSETGSDEQFPEHYIDPFDRRYNSSDDDDEEEYSATHSQPTTPGITLATVR</sequence>
<dbReference type="Proteomes" id="UP000663829">
    <property type="component" value="Unassembled WGS sequence"/>
</dbReference>
<evidence type="ECO:0000313" key="4">
    <source>
        <dbReference type="Proteomes" id="UP000663829"/>
    </source>
</evidence>
<comment type="caution">
    <text evidence="2">The sequence shown here is derived from an EMBL/GenBank/DDBJ whole genome shotgun (WGS) entry which is preliminary data.</text>
</comment>
<gene>
    <name evidence="2" type="ORF">GPM918_LOCUS9015</name>
    <name evidence="3" type="ORF">SRO942_LOCUS9016</name>
</gene>
<feature type="compositionally biased region" description="Polar residues" evidence="1">
    <location>
        <begin position="139"/>
        <end position="148"/>
    </location>
</feature>
<dbReference type="EMBL" id="CAJOBC010001632">
    <property type="protein sequence ID" value="CAF3689940.1"/>
    <property type="molecule type" value="Genomic_DNA"/>
</dbReference>
<proteinExistence type="predicted"/>
<protein>
    <submittedName>
        <fullName evidence="2">Uncharacterized protein</fullName>
    </submittedName>
</protein>
<dbReference type="AlphaFoldDB" id="A0A814A3U9"/>
<evidence type="ECO:0000256" key="1">
    <source>
        <dbReference type="SAM" id="MobiDB-lite"/>
    </source>
</evidence>